<dbReference type="EMBL" id="BLAD01000053">
    <property type="protein sequence ID" value="GES01833.1"/>
    <property type="molecule type" value="Genomic_DNA"/>
</dbReference>
<dbReference type="Proteomes" id="UP000334990">
    <property type="component" value="Unassembled WGS sequence"/>
</dbReference>
<reference evidence="1 2" key="1">
    <citation type="submission" date="2019-10" db="EMBL/GenBank/DDBJ databases">
        <title>Whole genome shotgun sequence of Acrocarpospora corrugata NBRC 13972.</title>
        <authorList>
            <person name="Ichikawa N."/>
            <person name="Kimura A."/>
            <person name="Kitahashi Y."/>
            <person name="Komaki H."/>
            <person name="Oguchi A."/>
        </authorList>
    </citation>
    <scope>NUCLEOTIDE SEQUENCE [LARGE SCALE GENOMIC DNA]</scope>
    <source>
        <strain evidence="1 2">NBRC 13972</strain>
    </source>
</reference>
<sequence>MATMMTKPGAEAAPVSAPSLDEDIAALFSLDPKAEPTVDLDGYGRTDGNCTDNGCTSTCQGC</sequence>
<keyword evidence="2" id="KW-1185">Reference proteome</keyword>
<organism evidence="1 2">
    <name type="scientific">Acrocarpospora corrugata</name>
    <dbReference type="NCBI Taxonomy" id="35763"/>
    <lineage>
        <taxon>Bacteria</taxon>
        <taxon>Bacillati</taxon>
        <taxon>Actinomycetota</taxon>
        <taxon>Actinomycetes</taxon>
        <taxon>Streptosporangiales</taxon>
        <taxon>Streptosporangiaceae</taxon>
        <taxon>Acrocarpospora</taxon>
    </lineage>
</organism>
<name>A0A5M3W3G9_9ACTN</name>
<accession>A0A5M3W3G9</accession>
<dbReference type="RefSeq" id="WP_155338092.1">
    <property type="nucleotide sequence ID" value="NZ_BAAABN010000030.1"/>
</dbReference>
<gene>
    <name evidence="1" type="ORF">Acor_38980</name>
</gene>
<protein>
    <submittedName>
        <fullName evidence="1">Uncharacterized protein</fullName>
    </submittedName>
</protein>
<evidence type="ECO:0000313" key="1">
    <source>
        <dbReference type="EMBL" id="GES01833.1"/>
    </source>
</evidence>
<proteinExistence type="predicted"/>
<dbReference type="AlphaFoldDB" id="A0A5M3W3G9"/>
<evidence type="ECO:0000313" key="2">
    <source>
        <dbReference type="Proteomes" id="UP000334990"/>
    </source>
</evidence>
<comment type="caution">
    <text evidence="1">The sequence shown here is derived from an EMBL/GenBank/DDBJ whole genome shotgun (WGS) entry which is preliminary data.</text>
</comment>